<dbReference type="Gene3D" id="3.40.50.2300">
    <property type="match status" value="1"/>
</dbReference>
<dbReference type="SUPFAM" id="SSF52172">
    <property type="entry name" value="CheY-like"/>
    <property type="match status" value="1"/>
</dbReference>
<dbReference type="InterPro" id="IPR001789">
    <property type="entry name" value="Sig_transdc_resp-reg_receiver"/>
</dbReference>
<dbReference type="EMBL" id="JAJKFW010000023">
    <property type="protein sequence ID" value="MCC9643190.1"/>
    <property type="molecule type" value="Genomic_DNA"/>
</dbReference>
<feature type="compositionally biased region" description="Polar residues" evidence="2">
    <location>
        <begin position="1"/>
        <end position="11"/>
    </location>
</feature>
<dbReference type="Pfam" id="PF00072">
    <property type="entry name" value="Response_reg"/>
    <property type="match status" value="1"/>
</dbReference>
<evidence type="ECO:0000256" key="1">
    <source>
        <dbReference type="PROSITE-ProRule" id="PRU00169"/>
    </source>
</evidence>
<feature type="domain" description="HD-GYP" evidence="4">
    <location>
        <begin position="188"/>
        <end position="406"/>
    </location>
</feature>
<dbReference type="SMART" id="SM00448">
    <property type="entry name" value="REC"/>
    <property type="match status" value="1"/>
</dbReference>
<feature type="modified residue" description="4-aspartylphosphate" evidence="1">
    <location>
        <position position="94"/>
    </location>
</feature>
<dbReference type="SUPFAM" id="SSF109604">
    <property type="entry name" value="HD-domain/PDEase-like"/>
    <property type="match status" value="1"/>
</dbReference>
<evidence type="ECO:0000259" key="4">
    <source>
        <dbReference type="PROSITE" id="PS51832"/>
    </source>
</evidence>
<dbReference type="InterPro" id="IPR052020">
    <property type="entry name" value="Cyclic_di-GMP/3'3'-cGAMP_PDE"/>
</dbReference>
<evidence type="ECO:0000313" key="5">
    <source>
        <dbReference type="EMBL" id="MCC9643190.1"/>
    </source>
</evidence>
<dbReference type="PANTHER" id="PTHR45228">
    <property type="entry name" value="CYCLIC DI-GMP PHOSPHODIESTERASE TM_0186-RELATED"/>
    <property type="match status" value="1"/>
</dbReference>
<name>A0ABS8NHZ5_9BACT</name>
<keyword evidence="6" id="KW-1185">Reference proteome</keyword>
<dbReference type="PANTHER" id="PTHR45228:SF1">
    <property type="entry name" value="CYCLIC DI-GMP PHOSPHODIESTERASE TM_0186"/>
    <property type="match status" value="1"/>
</dbReference>
<feature type="region of interest" description="Disordered" evidence="2">
    <location>
        <begin position="1"/>
        <end position="35"/>
    </location>
</feature>
<dbReference type="Pfam" id="PF13487">
    <property type="entry name" value="HD_5"/>
    <property type="match status" value="2"/>
</dbReference>
<dbReference type="InterPro" id="IPR037522">
    <property type="entry name" value="HD_GYP_dom"/>
</dbReference>
<protein>
    <submittedName>
        <fullName evidence="5">Response regulator</fullName>
    </submittedName>
</protein>
<accession>A0ABS8NHZ5</accession>
<evidence type="ECO:0000259" key="3">
    <source>
        <dbReference type="PROSITE" id="PS50110"/>
    </source>
</evidence>
<evidence type="ECO:0000313" key="6">
    <source>
        <dbReference type="Proteomes" id="UP001430306"/>
    </source>
</evidence>
<sequence>MSSLPNTSDSAVFSAPVVPGSGPGSPGALPQGNSAKPVPTLPGKIMIVDDEIANVLVVKKYLERAGYRNFETTTDSSAAFRILESSMPDVLLLDINMPNVDGIQILERVRQDPRFKHLPVLILTANTDERIKLVCLELGATDFLLKPVDPMDLTPRVRNSLQSKSFQDRLQHHAAELELKVEQRTRELEASRREVIYCLARAAEMRDNDTGNHVIRVGRFAGIIAGGMGLPDWFVRDIEMAAQLHDVGKIAIPDGILLKPGKLEPEEFEVIQNHVKFGHQIIQPHTGSDARRMRSHVELGADMLSNGSALMRLAASIAQTHHERFDGTGYPLGLAGNDIPLEGRITAVADVFDALSAERPYKKAMPREKCFAILEEGRGTHFDPEVLDAFFECTKEIVRVQLDYMDHCEPAPPKPLEETPSQED</sequence>
<evidence type="ECO:0000256" key="2">
    <source>
        <dbReference type="SAM" id="MobiDB-lite"/>
    </source>
</evidence>
<dbReference type="CDD" id="cd00077">
    <property type="entry name" value="HDc"/>
    <property type="match status" value="1"/>
</dbReference>
<proteinExistence type="predicted"/>
<gene>
    <name evidence="5" type="ORF">LOC71_12970</name>
</gene>
<comment type="caution">
    <text evidence="5">The sequence shown here is derived from an EMBL/GenBank/DDBJ whole genome shotgun (WGS) entry which is preliminary data.</text>
</comment>
<dbReference type="RefSeq" id="WP_230274123.1">
    <property type="nucleotide sequence ID" value="NZ_JAJKFW010000023.1"/>
</dbReference>
<dbReference type="Gene3D" id="1.10.3210.10">
    <property type="entry name" value="Hypothetical protein af1432"/>
    <property type="match status" value="2"/>
</dbReference>
<dbReference type="Proteomes" id="UP001430306">
    <property type="component" value="Unassembled WGS sequence"/>
</dbReference>
<reference evidence="5" key="1">
    <citation type="submission" date="2021-11" db="EMBL/GenBank/DDBJ databases">
        <title>Genome sequence.</title>
        <authorList>
            <person name="Sun Q."/>
        </authorList>
    </citation>
    <scope>NUCLEOTIDE SEQUENCE</scope>
    <source>
        <strain evidence="5">JC740</strain>
    </source>
</reference>
<feature type="domain" description="Response regulatory" evidence="3">
    <location>
        <begin position="44"/>
        <end position="161"/>
    </location>
</feature>
<dbReference type="SMART" id="SM00471">
    <property type="entry name" value="HDc"/>
    <property type="match status" value="1"/>
</dbReference>
<keyword evidence="1" id="KW-0597">Phosphoprotein</keyword>
<dbReference type="PROSITE" id="PS50110">
    <property type="entry name" value="RESPONSE_REGULATORY"/>
    <property type="match status" value="1"/>
</dbReference>
<dbReference type="InterPro" id="IPR003607">
    <property type="entry name" value="HD/PDEase_dom"/>
</dbReference>
<organism evidence="5 6">
    <name type="scientific">Rhodopirellula halodulae</name>
    <dbReference type="NCBI Taxonomy" id="2894198"/>
    <lineage>
        <taxon>Bacteria</taxon>
        <taxon>Pseudomonadati</taxon>
        <taxon>Planctomycetota</taxon>
        <taxon>Planctomycetia</taxon>
        <taxon>Pirellulales</taxon>
        <taxon>Pirellulaceae</taxon>
        <taxon>Rhodopirellula</taxon>
    </lineage>
</organism>
<dbReference type="PROSITE" id="PS51832">
    <property type="entry name" value="HD_GYP"/>
    <property type="match status" value="1"/>
</dbReference>
<dbReference type="InterPro" id="IPR011006">
    <property type="entry name" value="CheY-like_superfamily"/>
</dbReference>